<evidence type="ECO:0000256" key="11">
    <source>
        <dbReference type="SAM" id="Coils"/>
    </source>
</evidence>
<dbReference type="SUPFAM" id="SSF47323">
    <property type="entry name" value="Anticodon-binding domain of a subclass of class I aminoacyl-tRNA synthetases"/>
    <property type="match status" value="1"/>
</dbReference>
<dbReference type="SUPFAM" id="SSF52374">
    <property type="entry name" value="Nucleotidylyl transferase"/>
    <property type="match status" value="1"/>
</dbReference>
<dbReference type="AlphaFoldDB" id="A0A443HTY1"/>
<dbReference type="PANTHER" id="PTHR11956">
    <property type="entry name" value="ARGINYL-TRNA SYNTHETASE"/>
    <property type="match status" value="1"/>
</dbReference>
<dbReference type="NCBIfam" id="TIGR00456">
    <property type="entry name" value="argS"/>
    <property type="match status" value="1"/>
</dbReference>
<comment type="similarity">
    <text evidence="1 10">Belongs to the class-I aminoacyl-tRNA synthetase family.</text>
</comment>
<dbReference type="SUPFAM" id="SSF55190">
    <property type="entry name" value="Arginyl-tRNA synthetase (ArgRS), N-terminal 'additional' domain"/>
    <property type="match status" value="1"/>
</dbReference>
<dbReference type="PRINTS" id="PR01038">
    <property type="entry name" value="TRNASYNTHARG"/>
</dbReference>
<dbReference type="Pfam" id="PF03485">
    <property type="entry name" value="Arg_tRNA_synt_N"/>
    <property type="match status" value="1"/>
</dbReference>
<comment type="caution">
    <text evidence="14">The sequence shown here is derived from an EMBL/GenBank/DDBJ whole genome shotgun (WGS) entry which is preliminary data.</text>
</comment>
<keyword evidence="11" id="KW-0175">Coiled coil</keyword>
<feature type="domain" description="Arginyl tRNA synthetase N-terminal" evidence="13">
    <location>
        <begin position="111"/>
        <end position="192"/>
    </location>
</feature>
<evidence type="ECO:0000256" key="8">
    <source>
        <dbReference type="ARBA" id="ARBA00033033"/>
    </source>
</evidence>
<dbReference type="CDD" id="cd07956">
    <property type="entry name" value="Anticodon_Ia_Arg"/>
    <property type="match status" value="1"/>
</dbReference>
<dbReference type="Proteomes" id="UP000283841">
    <property type="component" value="Unassembled WGS sequence"/>
</dbReference>
<reference evidence="14 15" key="1">
    <citation type="journal article" date="2018" name="Front. Microbiol.">
        <title>Genomic and genetic insights into a cosmopolitan fungus, Paecilomyces variotii (Eurotiales).</title>
        <authorList>
            <person name="Urquhart A.S."/>
            <person name="Mondo S.J."/>
            <person name="Makela M.R."/>
            <person name="Hane J.K."/>
            <person name="Wiebenga A."/>
            <person name="He G."/>
            <person name="Mihaltcheva S."/>
            <person name="Pangilinan J."/>
            <person name="Lipzen A."/>
            <person name="Barry K."/>
            <person name="de Vries R.P."/>
            <person name="Grigoriev I.V."/>
            <person name="Idnurm A."/>
        </authorList>
    </citation>
    <scope>NUCLEOTIDE SEQUENCE [LARGE SCALE GENOMIC DNA]</scope>
    <source>
        <strain evidence="14 15">CBS 101075</strain>
    </source>
</reference>
<gene>
    <name evidence="14" type="ORF">C8Q69DRAFT_433618</name>
</gene>
<dbReference type="RefSeq" id="XP_028484921.1">
    <property type="nucleotide sequence ID" value="XM_028628516.1"/>
</dbReference>
<dbReference type="GO" id="GO:0006420">
    <property type="term" value="P:arginyl-tRNA aminoacylation"/>
    <property type="evidence" value="ECO:0007669"/>
    <property type="project" value="InterPro"/>
</dbReference>
<dbReference type="Pfam" id="PF00750">
    <property type="entry name" value="tRNA-synt_1d"/>
    <property type="match status" value="1"/>
</dbReference>
<dbReference type="InterPro" id="IPR014729">
    <property type="entry name" value="Rossmann-like_a/b/a_fold"/>
</dbReference>
<dbReference type="InterPro" id="IPR005148">
    <property type="entry name" value="Arg-tRNA-synth_N"/>
</dbReference>
<dbReference type="Gene3D" id="1.10.730.10">
    <property type="entry name" value="Isoleucyl-tRNA Synthetase, Domain 1"/>
    <property type="match status" value="1"/>
</dbReference>
<dbReference type="EMBL" id="RCNU01000006">
    <property type="protein sequence ID" value="RWQ95276.1"/>
    <property type="molecule type" value="Genomic_DNA"/>
</dbReference>
<evidence type="ECO:0000256" key="5">
    <source>
        <dbReference type="ARBA" id="ARBA00022840"/>
    </source>
</evidence>
<evidence type="ECO:0000256" key="2">
    <source>
        <dbReference type="ARBA" id="ARBA00012837"/>
    </source>
</evidence>
<dbReference type="InterPro" id="IPR001412">
    <property type="entry name" value="aa-tRNA-synth_I_CS"/>
</dbReference>
<keyword evidence="7 10" id="KW-0030">Aminoacyl-tRNA synthetase</keyword>
<evidence type="ECO:0000259" key="13">
    <source>
        <dbReference type="SMART" id="SM01016"/>
    </source>
</evidence>
<dbReference type="Gene3D" id="3.40.50.620">
    <property type="entry name" value="HUPs"/>
    <property type="match status" value="1"/>
</dbReference>
<dbReference type="GO" id="GO:0005739">
    <property type="term" value="C:mitochondrion"/>
    <property type="evidence" value="ECO:0007669"/>
    <property type="project" value="TreeGrafter"/>
</dbReference>
<feature type="domain" description="DALR anticodon binding" evidence="12">
    <location>
        <begin position="605"/>
        <end position="722"/>
    </location>
</feature>
<dbReference type="InterPro" id="IPR009080">
    <property type="entry name" value="tRNAsynth_Ia_anticodon-bd"/>
</dbReference>
<dbReference type="GO" id="GO:0032543">
    <property type="term" value="P:mitochondrial translation"/>
    <property type="evidence" value="ECO:0007669"/>
    <property type="project" value="TreeGrafter"/>
</dbReference>
<evidence type="ECO:0000256" key="9">
    <source>
        <dbReference type="ARBA" id="ARBA00049339"/>
    </source>
</evidence>
<dbReference type="SMART" id="SM01016">
    <property type="entry name" value="Arg_tRNA_synt_N"/>
    <property type="match status" value="1"/>
</dbReference>
<name>A0A443HTY1_BYSSP</name>
<evidence type="ECO:0000256" key="10">
    <source>
        <dbReference type="RuleBase" id="RU363038"/>
    </source>
</evidence>
<evidence type="ECO:0000256" key="7">
    <source>
        <dbReference type="ARBA" id="ARBA00023146"/>
    </source>
</evidence>
<dbReference type="PANTHER" id="PTHR11956:SF11">
    <property type="entry name" value="ARGININE--TRNA LIGASE, MITOCHONDRIAL-RELATED"/>
    <property type="match status" value="1"/>
</dbReference>
<dbReference type="GO" id="GO:0005524">
    <property type="term" value="F:ATP binding"/>
    <property type="evidence" value="ECO:0007669"/>
    <property type="project" value="UniProtKB-KW"/>
</dbReference>
<evidence type="ECO:0000313" key="14">
    <source>
        <dbReference type="EMBL" id="RWQ95276.1"/>
    </source>
</evidence>
<dbReference type="InterPro" id="IPR035684">
    <property type="entry name" value="ArgRS_core"/>
</dbReference>
<evidence type="ECO:0000256" key="1">
    <source>
        <dbReference type="ARBA" id="ARBA00005594"/>
    </source>
</evidence>
<evidence type="ECO:0000256" key="6">
    <source>
        <dbReference type="ARBA" id="ARBA00022917"/>
    </source>
</evidence>
<keyword evidence="6 10" id="KW-0648">Protein biosynthesis</keyword>
<dbReference type="Pfam" id="PF05746">
    <property type="entry name" value="DALR_1"/>
    <property type="match status" value="1"/>
</dbReference>
<dbReference type="InterPro" id="IPR036695">
    <property type="entry name" value="Arg-tRNA-synth_N_sf"/>
</dbReference>
<organism evidence="14 15">
    <name type="scientific">Byssochlamys spectabilis</name>
    <name type="common">Paecilomyces variotii</name>
    <dbReference type="NCBI Taxonomy" id="264951"/>
    <lineage>
        <taxon>Eukaryota</taxon>
        <taxon>Fungi</taxon>
        <taxon>Dikarya</taxon>
        <taxon>Ascomycota</taxon>
        <taxon>Pezizomycotina</taxon>
        <taxon>Eurotiomycetes</taxon>
        <taxon>Eurotiomycetidae</taxon>
        <taxon>Eurotiales</taxon>
        <taxon>Thermoascaceae</taxon>
        <taxon>Paecilomyces</taxon>
    </lineage>
</organism>
<dbReference type="EC" id="6.1.1.19" evidence="2"/>
<feature type="coiled-coil region" evidence="11">
    <location>
        <begin position="326"/>
        <end position="363"/>
    </location>
</feature>
<keyword evidence="5 10" id="KW-0067">ATP-binding</keyword>
<dbReference type="InterPro" id="IPR001278">
    <property type="entry name" value="Arg-tRNA-ligase"/>
</dbReference>
<dbReference type="GeneID" id="39597793"/>
<dbReference type="VEuPathDB" id="FungiDB:C8Q69DRAFT_433618"/>
<proteinExistence type="inferred from homology"/>
<dbReference type="FunFam" id="1.10.730.10:FF:000006">
    <property type="entry name" value="Arginyl-tRNA synthetase 2, mitochondrial"/>
    <property type="match status" value="1"/>
</dbReference>
<dbReference type="PROSITE" id="PS00178">
    <property type="entry name" value="AA_TRNA_LIGASE_I"/>
    <property type="match status" value="1"/>
</dbReference>
<keyword evidence="3 10" id="KW-0436">Ligase</keyword>
<sequence>MGRQLLSGAWPFSDAILQRCRVFSSTLTGSPLFSCTNQRQFSPLSRSSERGRLSTRNAALLRAQVHKVHRSFATMTSAEGQLPVSVESLSLHSTTEKSKFPDCFPSLNPVDVYRAHIAEKLGEVTGIEPEKIYPRLQWTNTLDKGDLVLPVPSLQIKGKKPQELCEEFAKKFPPSDLVHPPTPVATHLQFFFKPQPLTSNVLSSILKNKATYGTNGNQGLRDPSDASKGRKKIIIEFSSPNIAKPFHAGHLRSTIIGGFLANLFTVTGWDVIKMNYLGDWGKQYGLLANGFKRYGNEEALQRDPINHLFDVYVKVNQDVAKEEGPIKELKEQIKTKKEKGEDVSELEKQLQELVDNSEDEKARRYFKSMEDGDEAALALWKRFRDLSIQKYKQTYARLNIDFDVYSGESQIKGETMERAYKTMEQAGVSEQSEGAVIVDFAKHGAKKLGKAIIVRKDGTPLYLTRDIGAILERDEEYHFDKMIYVVAAQQDLHLAQLFKVTELMGRKDLASRCQHINFGMVRGMSTRKGTVKFLDDILKDVGEFMHEVMKKNEVKYAQVEDPEKTADTLGITAVMVQDMRGKRINGYDFDLAAMTSFEGDTGPYLQYAHARLCSIVRKSEITHEEMESANMELLTETHATDLVRLLSQWPDVVLNTAKTLEPTTVLTYLFRMTHALSSSYDVLKVIGSEPEVKKARMALYESARQVLHNAMRLLGLNPVDRM</sequence>
<evidence type="ECO:0000313" key="15">
    <source>
        <dbReference type="Proteomes" id="UP000283841"/>
    </source>
</evidence>
<protein>
    <recommendedName>
        <fullName evidence="2">arginine--tRNA ligase</fullName>
        <ecNumber evidence="2">6.1.1.19</ecNumber>
    </recommendedName>
    <alternativeName>
        <fullName evidence="8">Arginyl-tRNA synthetase</fullName>
    </alternativeName>
</protein>
<evidence type="ECO:0000256" key="3">
    <source>
        <dbReference type="ARBA" id="ARBA00022598"/>
    </source>
</evidence>
<dbReference type="FunFam" id="3.30.1360.70:FF:000006">
    <property type="entry name" value="Arginyl-tRNA synthetase"/>
    <property type="match status" value="1"/>
</dbReference>
<keyword evidence="15" id="KW-1185">Reference proteome</keyword>
<dbReference type="InterPro" id="IPR008909">
    <property type="entry name" value="DALR_anticod-bd"/>
</dbReference>
<dbReference type="STRING" id="264951.A0A443HTY1"/>
<comment type="catalytic activity">
    <reaction evidence="9">
        <text>tRNA(Arg) + L-arginine + ATP = L-arginyl-tRNA(Arg) + AMP + diphosphate</text>
        <dbReference type="Rhea" id="RHEA:20301"/>
        <dbReference type="Rhea" id="RHEA-COMP:9658"/>
        <dbReference type="Rhea" id="RHEA-COMP:9673"/>
        <dbReference type="ChEBI" id="CHEBI:30616"/>
        <dbReference type="ChEBI" id="CHEBI:32682"/>
        <dbReference type="ChEBI" id="CHEBI:33019"/>
        <dbReference type="ChEBI" id="CHEBI:78442"/>
        <dbReference type="ChEBI" id="CHEBI:78513"/>
        <dbReference type="ChEBI" id="CHEBI:456215"/>
        <dbReference type="EC" id="6.1.1.19"/>
    </reaction>
</comment>
<dbReference type="CDD" id="cd00671">
    <property type="entry name" value="ArgRS_core"/>
    <property type="match status" value="1"/>
</dbReference>
<dbReference type="SMART" id="SM00836">
    <property type="entry name" value="DALR_1"/>
    <property type="match status" value="1"/>
</dbReference>
<keyword evidence="4 10" id="KW-0547">Nucleotide-binding</keyword>
<evidence type="ECO:0000256" key="4">
    <source>
        <dbReference type="ARBA" id="ARBA00022741"/>
    </source>
</evidence>
<dbReference type="GO" id="GO:0004814">
    <property type="term" value="F:arginine-tRNA ligase activity"/>
    <property type="evidence" value="ECO:0007669"/>
    <property type="project" value="UniProtKB-EC"/>
</dbReference>
<dbReference type="Gene3D" id="3.30.1360.70">
    <property type="entry name" value="Arginyl tRNA synthetase N-terminal domain"/>
    <property type="match status" value="1"/>
</dbReference>
<evidence type="ECO:0000259" key="12">
    <source>
        <dbReference type="SMART" id="SM00836"/>
    </source>
</evidence>
<accession>A0A443HTY1</accession>